<gene>
    <name evidence="2" type="ORF">NEMVEDRAFT_v1g241678</name>
</gene>
<reference evidence="2 3" key="1">
    <citation type="journal article" date="2007" name="Science">
        <title>Sea anemone genome reveals ancestral eumetazoan gene repertoire and genomic organization.</title>
        <authorList>
            <person name="Putnam N.H."/>
            <person name="Srivastava M."/>
            <person name="Hellsten U."/>
            <person name="Dirks B."/>
            <person name="Chapman J."/>
            <person name="Salamov A."/>
            <person name="Terry A."/>
            <person name="Shapiro H."/>
            <person name="Lindquist E."/>
            <person name="Kapitonov V.V."/>
            <person name="Jurka J."/>
            <person name="Genikhovich G."/>
            <person name="Grigoriev I.V."/>
            <person name="Lucas S.M."/>
            <person name="Steele R.E."/>
            <person name="Finnerty J.R."/>
            <person name="Technau U."/>
            <person name="Martindale M.Q."/>
            <person name="Rokhsar D.S."/>
        </authorList>
    </citation>
    <scope>NUCLEOTIDE SEQUENCE [LARGE SCALE GENOMIC DNA]</scope>
    <source>
        <strain evidence="3">CH2 X CH6</strain>
    </source>
</reference>
<accession>A7RZ07</accession>
<feature type="compositionally biased region" description="Low complexity" evidence="1">
    <location>
        <begin position="35"/>
        <end position="46"/>
    </location>
</feature>
<dbReference type="HOGENOM" id="CLU_1909164_0_0_1"/>
<feature type="compositionally biased region" description="Basic residues" evidence="1">
    <location>
        <begin position="96"/>
        <end position="108"/>
    </location>
</feature>
<dbReference type="AlphaFoldDB" id="A7RZ07"/>
<evidence type="ECO:0000313" key="2">
    <source>
        <dbReference type="EMBL" id="EDO43320.1"/>
    </source>
</evidence>
<dbReference type="InParanoid" id="A7RZ07"/>
<protein>
    <submittedName>
        <fullName evidence="2">Uncharacterized protein</fullName>
    </submittedName>
</protein>
<feature type="region of interest" description="Disordered" evidence="1">
    <location>
        <begin position="1"/>
        <end position="49"/>
    </location>
</feature>
<keyword evidence="3" id="KW-1185">Reference proteome</keyword>
<proteinExistence type="predicted"/>
<feature type="region of interest" description="Disordered" evidence="1">
    <location>
        <begin position="94"/>
        <end position="133"/>
    </location>
</feature>
<feature type="compositionally biased region" description="Basic and acidic residues" evidence="1">
    <location>
        <begin position="1"/>
        <end position="16"/>
    </location>
</feature>
<feature type="compositionally biased region" description="Polar residues" evidence="1">
    <location>
        <begin position="121"/>
        <end position="133"/>
    </location>
</feature>
<organism evidence="2 3">
    <name type="scientific">Nematostella vectensis</name>
    <name type="common">Starlet sea anemone</name>
    <dbReference type="NCBI Taxonomy" id="45351"/>
    <lineage>
        <taxon>Eukaryota</taxon>
        <taxon>Metazoa</taxon>
        <taxon>Cnidaria</taxon>
        <taxon>Anthozoa</taxon>
        <taxon>Hexacorallia</taxon>
        <taxon>Actiniaria</taxon>
        <taxon>Edwardsiidae</taxon>
        <taxon>Nematostella</taxon>
    </lineage>
</organism>
<name>A7RZ07_NEMVE</name>
<evidence type="ECO:0000256" key="1">
    <source>
        <dbReference type="SAM" id="MobiDB-lite"/>
    </source>
</evidence>
<dbReference type="EMBL" id="DS469555">
    <property type="protein sequence ID" value="EDO43320.1"/>
    <property type="molecule type" value="Genomic_DNA"/>
</dbReference>
<sequence length="133" mass="15037">MSAFREASKMREKERPYPCAPPPSPITGSRRNFDLSVSPLSSSPESSFKDEDIEMNDFLVMALSRMNVEQSSLKRKKHSEYEISSGYEGHDIVEHKKAKCKRKHKKSSGHSTHTRIPEVSKVNSTNTSLPMPT</sequence>
<dbReference type="Proteomes" id="UP000001593">
    <property type="component" value="Unassembled WGS sequence"/>
</dbReference>
<evidence type="ECO:0000313" key="3">
    <source>
        <dbReference type="Proteomes" id="UP000001593"/>
    </source>
</evidence>